<proteinExistence type="predicted"/>
<dbReference type="EMBL" id="AMZH03002081">
    <property type="protein sequence ID" value="RRT76843.1"/>
    <property type="molecule type" value="Genomic_DNA"/>
</dbReference>
<reference evidence="1 2" key="1">
    <citation type="journal article" date="2014" name="Agronomy (Basel)">
        <title>A Draft Genome Sequence for Ensete ventricosum, the Drought-Tolerant Tree Against Hunger.</title>
        <authorList>
            <person name="Harrison J."/>
            <person name="Moore K.A."/>
            <person name="Paszkiewicz K."/>
            <person name="Jones T."/>
            <person name="Grant M."/>
            <person name="Ambacheew D."/>
            <person name="Muzemil S."/>
            <person name="Studholme D.J."/>
        </authorList>
    </citation>
    <scope>NUCLEOTIDE SEQUENCE [LARGE SCALE GENOMIC DNA]</scope>
</reference>
<dbReference type="Proteomes" id="UP000287651">
    <property type="component" value="Unassembled WGS sequence"/>
</dbReference>
<organism evidence="1 2">
    <name type="scientific">Ensete ventricosum</name>
    <name type="common">Abyssinian banana</name>
    <name type="synonym">Musa ensete</name>
    <dbReference type="NCBI Taxonomy" id="4639"/>
    <lineage>
        <taxon>Eukaryota</taxon>
        <taxon>Viridiplantae</taxon>
        <taxon>Streptophyta</taxon>
        <taxon>Embryophyta</taxon>
        <taxon>Tracheophyta</taxon>
        <taxon>Spermatophyta</taxon>
        <taxon>Magnoliopsida</taxon>
        <taxon>Liliopsida</taxon>
        <taxon>Zingiberales</taxon>
        <taxon>Musaceae</taxon>
        <taxon>Ensete</taxon>
    </lineage>
</organism>
<sequence length="208" mass="22404">MIWIFLVARLEGDFGVTIVSPPFCNGGSCVGFSCHGAAASRSRATDDDVNLLLDRSLWPGRGSPFSVLVLIGRDTLISDVLTKMALSDEILNLVLQVMAFLHVVVIFSVETIISPLITSLGFCPDRIRGPEEPLASNLEEDLCTRRIKGCGERLTERATRTLRLAGVPLLRGAMVPGCRAVPLWVEVTGAFHLGVSSTRLVDVASQAT</sequence>
<gene>
    <name evidence="1" type="ORF">B296_00029565</name>
</gene>
<dbReference type="AlphaFoldDB" id="A0A427AKR1"/>
<evidence type="ECO:0000313" key="2">
    <source>
        <dbReference type="Proteomes" id="UP000287651"/>
    </source>
</evidence>
<accession>A0A427AKR1</accession>
<evidence type="ECO:0000313" key="1">
    <source>
        <dbReference type="EMBL" id="RRT76843.1"/>
    </source>
</evidence>
<comment type="caution">
    <text evidence="1">The sequence shown here is derived from an EMBL/GenBank/DDBJ whole genome shotgun (WGS) entry which is preliminary data.</text>
</comment>
<protein>
    <submittedName>
        <fullName evidence="1">Uncharacterized protein</fullName>
    </submittedName>
</protein>
<name>A0A427AKR1_ENSVE</name>